<accession>A0A0K0XFU1</accession>
<evidence type="ECO:0000313" key="2">
    <source>
        <dbReference type="EMBL" id="AKS36279.1"/>
    </source>
</evidence>
<keyword evidence="1" id="KW-0472">Membrane</keyword>
<name>A0A0K0XFU1_MYCGD</name>
<evidence type="ECO:0000256" key="1">
    <source>
        <dbReference type="SAM" id="Phobius"/>
    </source>
</evidence>
<gene>
    <name evidence="2" type="ORF">AFA91_11860</name>
</gene>
<dbReference type="PATRIC" id="fig|134601.6.peg.2467"/>
<sequence>MFERSIDWVKAQVRRLLDAVRDRSRALTKQLGQWMDRLFDAVEIGSARWRAVIEAIRAVLSGKNPIWAAIKGLWSGLSAETKVLLFLAALVAILLLPVLAVVLLLALLVVAVIVAVRAASE</sequence>
<dbReference type="Proteomes" id="UP000062255">
    <property type="component" value="Chromosome"/>
</dbReference>
<dbReference type="EMBL" id="CP012150">
    <property type="protein sequence ID" value="AKS36279.1"/>
    <property type="molecule type" value="Genomic_DNA"/>
</dbReference>
<keyword evidence="1" id="KW-0812">Transmembrane</keyword>
<evidence type="ECO:0000313" key="3">
    <source>
        <dbReference type="Proteomes" id="UP000062255"/>
    </source>
</evidence>
<reference evidence="2 3" key="1">
    <citation type="submission" date="2015-07" db="EMBL/GenBank/DDBJ databases">
        <title>Complete genome sequence of Mycobacterium goodii X7B, a facultative thermophilic biodesulfurizing bacterium.</title>
        <authorList>
            <person name="Yu B."/>
            <person name="Li F."/>
            <person name="Xu P."/>
        </authorList>
    </citation>
    <scope>NUCLEOTIDE SEQUENCE [LARGE SCALE GENOMIC DNA]</scope>
    <source>
        <strain evidence="2 3">X7B</strain>
    </source>
</reference>
<feature type="transmembrane region" description="Helical" evidence="1">
    <location>
        <begin position="83"/>
        <end position="116"/>
    </location>
</feature>
<dbReference type="OrthoDB" id="4764664at2"/>
<dbReference type="KEGG" id="mgo:AFA91_11860"/>
<proteinExistence type="predicted"/>
<organism evidence="2 3">
    <name type="scientific">Mycolicibacterium goodii</name>
    <name type="common">Mycobacterium goodii</name>
    <dbReference type="NCBI Taxonomy" id="134601"/>
    <lineage>
        <taxon>Bacteria</taxon>
        <taxon>Bacillati</taxon>
        <taxon>Actinomycetota</taxon>
        <taxon>Actinomycetes</taxon>
        <taxon>Mycobacteriales</taxon>
        <taxon>Mycobacteriaceae</taxon>
        <taxon>Mycolicibacterium</taxon>
    </lineage>
</organism>
<protein>
    <submittedName>
        <fullName evidence="2">Uncharacterized protein</fullName>
    </submittedName>
</protein>
<keyword evidence="1" id="KW-1133">Transmembrane helix</keyword>
<dbReference type="AlphaFoldDB" id="A0A0K0XFU1"/>